<feature type="transmembrane region" description="Helical" evidence="1">
    <location>
        <begin position="46"/>
        <end position="65"/>
    </location>
</feature>
<feature type="transmembrane region" description="Helical" evidence="1">
    <location>
        <begin position="14"/>
        <end position="34"/>
    </location>
</feature>
<dbReference type="Proteomes" id="UP000321245">
    <property type="component" value="Unassembled WGS sequence"/>
</dbReference>
<feature type="transmembrane region" description="Helical" evidence="1">
    <location>
        <begin position="142"/>
        <end position="165"/>
    </location>
</feature>
<keyword evidence="1" id="KW-0812">Transmembrane</keyword>
<evidence type="ECO:0000313" key="2">
    <source>
        <dbReference type="EMBL" id="GEM51045.1"/>
    </source>
</evidence>
<evidence type="ECO:0008006" key="4">
    <source>
        <dbReference type="Google" id="ProtNLM"/>
    </source>
</evidence>
<dbReference type="InterPro" id="IPR018750">
    <property type="entry name" value="DUF2306_membrane"/>
</dbReference>
<dbReference type="AlphaFoldDB" id="A0A511NE18"/>
<proteinExistence type="predicted"/>
<dbReference type="RefSeq" id="WP_019975061.1">
    <property type="nucleotide sequence ID" value="NZ_BJXC01000004.1"/>
</dbReference>
<protein>
    <recommendedName>
        <fullName evidence="4">DUF2306 domain-containing protein</fullName>
    </recommendedName>
</protein>
<feature type="transmembrane region" description="Helical" evidence="1">
    <location>
        <begin position="71"/>
        <end position="90"/>
    </location>
</feature>
<organism evidence="2 3">
    <name type="scientific">Empedobacter brevis NBRC 14943 = ATCC 43319</name>
    <dbReference type="NCBI Taxonomy" id="1218108"/>
    <lineage>
        <taxon>Bacteria</taxon>
        <taxon>Pseudomonadati</taxon>
        <taxon>Bacteroidota</taxon>
        <taxon>Flavobacteriia</taxon>
        <taxon>Flavobacteriales</taxon>
        <taxon>Weeksellaceae</taxon>
        <taxon>Empedobacter</taxon>
    </lineage>
</organism>
<gene>
    <name evidence="2" type="ORF">EB1_08350</name>
</gene>
<keyword evidence="1" id="KW-0472">Membrane</keyword>
<comment type="caution">
    <text evidence="2">The sequence shown here is derived from an EMBL/GenBank/DDBJ whole genome shotgun (WGS) entry which is preliminary data.</text>
</comment>
<reference evidence="2 3" key="1">
    <citation type="submission" date="2019-07" db="EMBL/GenBank/DDBJ databases">
        <title>Whole genome shotgun sequence of Empedobacter brevis NBRC 14943.</title>
        <authorList>
            <person name="Hosoyama A."/>
            <person name="Uohara A."/>
            <person name="Ohji S."/>
            <person name="Ichikawa N."/>
        </authorList>
    </citation>
    <scope>NUCLEOTIDE SEQUENCE [LARGE SCALE GENOMIC DNA]</scope>
    <source>
        <strain evidence="2 3">NBRC 14943</strain>
    </source>
</reference>
<keyword evidence="3" id="KW-1185">Reference proteome</keyword>
<name>A0A511NE18_9FLAO</name>
<dbReference type="OrthoDB" id="6385003at2"/>
<feature type="transmembrane region" description="Helical" evidence="1">
    <location>
        <begin position="102"/>
        <end position="122"/>
    </location>
</feature>
<accession>A0A511NE18</accession>
<evidence type="ECO:0000313" key="3">
    <source>
        <dbReference type="Proteomes" id="UP000321245"/>
    </source>
</evidence>
<sequence>MNYLETYWLTSKSVIGAVHFLSASVGLGVGLLILILRPGTKLHKRLGYIFVSVLLCVNITALFIHELGMRFGPFHYMIPFSVWALYRGIWPFISKNFKGDRIAVHIKGMVAAALGLWAAFFAELFVRVPVIREITLPKTVNPVLGITIVGVFFFLVFVVLIFFVTKFQLKRIGKKK</sequence>
<dbReference type="Pfam" id="PF10067">
    <property type="entry name" value="DUF2306"/>
    <property type="match status" value="1"/>
</dbReference>
<evidence type="ECO:0000256" key="1">
    <source>
        <dbReference type="SAM" id="Phobius"/>
    </source>
</evidence>
<dbReference type="GeneID" id="84649755"/>
<keyword evidence="1" id="KW-1133">Transmembrane helix</keyword>
<dbReference type="EMBL" id="BJXC01000004">
    <property type="protein sequence ID" value="GEM51045.1"/>
    <property type="molecule type" value="Genomic_DNA"/>
</dbReference>